<name>A0A377JX23_9HELI</name>
<evidence type="ECO:0000313" key="1">
    <source>
        <dbReference type="EMBL" id="STP13760.1"/>
    </source>
</evidence>
<accession>A0A377JX23</accession>
<proteinExistence type="predicted"/>
<dbReference type="Proteomes" id="UP000255335">
    <property type="component" value="Unassembled WGS sequence"/>
</dbReference>
<protein>
    <submittedName>
        <fullName evidence="1">Uncharacterized protein</fullName>
    </submittedName>
</protein>
<dbReference type="EMBL" id="UGHZ01000004">
    <property type="protein sequence ID" value="STP13760.1"/>
    <property type="molecule type" value="Genomic_DNA"/>
</dbReference>
<evidence type="ECO:0000313" key="2">
    <source>
        <dbReference type="Proteomes" id="UP000255335"/>
    </source>
</evidence>
<organism evidence="1 2">
    <name type="scientific">Helicobacter cinaedi</name>
    <dbReference type="NCBI Taxonomy" id="213"/>
    <lineage>
        <taxon>Bacteria</taxon>
        <taxon>Pseudomonadati</taxon>
        <taxon>Campylobacterota</taxon>
        <taxon>Epsilonproteobacteria</taxon>
        <taxon>Campylobacterales</taxon>
        <taxon>Helicobacteraceae</taxon>
        <taxon>Helicobacter</taxon>
    </lineage>
</organism>
<dbReference type="AlphaFoldDB" id="A0A377JX23"/>
<sequence length="32" mass="3619">MERSSGVIELCMYGVLKELFHEVEAEIPKALP</sequence>
<gene>
    <name evidence="1" type="ORF">NCTC12221_01838</name>
</gene>
<reference evidence="1 2" key="1">
    <citation type="submission" date="2018-06" db="EMBL/GenBank/DDBJ databases">
        <authorList>
            <consortium name="Pathogen Informatics"/>
            <person name="Doyle S."/>
        </authorList>
    </citation>
    <scope>NUCLEOTIDE SEQUENCE [LARGE SCALE GENOMIC DNA]</scope>
    <source>
        <strain evidence="1 2">NCTC12221</strain>
    </source>
</reference>